<name>A0ABN9LKP2_9NEOB</name>
<dbReference type="EMBL" id="CAUEEQ010016769">
    <property type="protein sequence ID" value="CAJ0940296.1"/>
    <property type="molecule type" value="Genomic_DNA"/>
</dbReference>
<evidence type="ECO:0000259" key="3">
    <source>
        <dbReference type="SMART" id="SM00848"/>
    </source>
</evidence>
<dbReference type="SMART" id="SM00645">
    <property type="entry name" value="Pept_C1"/>
    <property type="match status" value="1"/>
</dbReference>
<dbReference type="PANTHER" id="PTHR12411">
    <property type="entry name" value="CYSTEINE PROTEASE FAMILY C1-RELATED"/>
    <property type="match status" value="1"/>
</dbReference>
<dbReference type="Pfam" id="PF08246">
    <property type="entry name" value="Inhibitor_I29"/>
    <property type="match status" value="1"/>
</dbReference>
<dbReference type="SMART" id="SM00848">
    <property type="entry name" value="Inhibitor_I29"/>
    <property type="match status" value="1"/>
</dbReference>
<organism evidence="4 5">
    <name type="scientific">Ranitomeya imitator</name>
    <name type="common">mimic poison frog</name>
    <dbReference type="NCBI Taxonomy" id="111125"/>
    <lineage>
        <taxon>Eukaryota</taxon>
        <taxon>Metazoa</taxon>
        <taxon>Chordata</taxon>
        <taxon>Craniata</taxon>
        <taxon>Vertebrata</taxon>
        <taxon>Euteleostomi</taxon>
        <taxon>Amphibia</taxon>
        <taxon>Batrachia</taxon>
        <taxon>Anura</taxon>
        <taxon>Neobatrachia</taxon>
        <taxon>Hyloidea</taxon>
        <taxon>Dendrobatidae</taxon>
        <taxon>Dendrobatinae</taxon>
        <taxon>Ranitomeya</taxon>
    </lineage>
</organism>
<dbReference type="Gene3D" id="3.90.70.10">
    <property type="entry name" value="Cysteine proteinases"/>
    <property type="match status" value="1"/>
</dbReference>
<dbReference type="Pfam" id="PF00112">
    <property type="entry name" value="Peptidase_C1"/>
    <property type="match status" value="1"/>
</dbReference>
<dbReference type="InterPro" id="IPR013201">
    <property type="entry name" value="Prot_inhib_I29"/>
</dbReference>
<dbReference type="InterPro" id="IPR039417">
    <property type="entry name" value="Peptidase_C1A_papain-like"/>
</dbReference>
<evidence type="ECO:0000256" key="1">
    <source>
        <dbReference type="ARBA" id="ARBA00008455"/>
    </source>
</evidence>
<dbReference type="PROSITE" id="PS00640">
    <property type="entry name" value="THIOL_PROTEASE_ASN"/>
    <property type="match status" value="1"/>
</dbReference>
<dbReference type="SUPFAM" id="SSF54001">
    <property type="entry name" value="Cysteine proteinases"/>
    <property type="match status" value="1"/>
</dbReference>
<comment type="caution">
    <text evidence="4">The sequence shown here is derived from an EMBL/GenBank/DDBJ whole genome shotgun (WGS) entry which is preliminary data.</text>
</comment>
<dbReference type="InterPro" id="IPR025661">
    <property type="entry name" value="Pept_asp_AS"/>
</dbReference>
<sequence length="308" mass="34740">MRDSSEFLAEKKYATEQDELFRRQVWEATWHKVQKHNELANQGLSKYKMGMHKFADMTSEEHRSRSCLTSNKISVASKKSPVRTHVKNLNIPESVDWRDSNCVGPVTNQGSYCGSCWAFATVGVVESQYCIRTKEMIKMSEQQLVDCDETNDGCCGGLPTDALEHISQRGLMKAKDYEYSEKKFTCLYKPKKAITFNVTKYYILPNENNMASSVASNGPITVLIDASEDLMGYTTGIFDGECTEETNHAVIVVGYGTEYDADEDEDINYWIVKNSWGEDFGENGYIKMKRNINQCGIASMAVSVDLAD</sequence>
<evidence type="ECO:0000259" key="2">
    <source>
        <dbReference type="SMART" id="SM00645"/>
    </source>
</evidence>
<dbReference type="InterPro" id="IPR000668">
    <property type="entry name" value="Peptidase_C1A_C"/>
</dbReference>
<evidence type="ECO:0000313" key="5">
    <source>
        <dbReference type="Proteomes" id="UP001176940"/>
    </source>
</evidence>
<dbReference type="CDD" id="cd02248">
    <property type="entry name" value="Peptidase_C1A"/>
    <property type="match status" value="1"/>
</dbReference>
<keyword evidence="5" id="KW-1185">Reference proteome</keyword>
<gene>
    <name evidence="4" type="ORF">RIMI_LOCUS8458156</name>
</gene>
<dbReference type="InterPro" id="IPR013128">
    <property type="entry name" value="Peptidase_C1A"/>
</dbReference>
<dbReference type="Proteomes" id="UP001176940">
    <property type="component" value="Unassembled WGS sequence"/>
</dbReference>
<evidence type="ECO:0000313" key="4">
    <source>
        <dbReference type="EMBL" id="CAJ0940296.1"/>
    </source>
</evidence>
<dbReference type="PRINTS" id="PR00705">
    <property type="entry name" value="PAPAIN"/>
</dbReference>
<proteinExistence type="inferred from homology"/>
<comment type="similarity">
    <text evidence="1">Belongs to the peptidase C1 family.</text>
</comment>
<reference evidence="4" key="1">
    <citation type="submission" date="2023-07" db="EMBL/GenBank/DDBJ databases">
        <authorList>
            <person name="Stuckert A."/>
        </authorList>
    </citation>
    <scope>NUCLEOTIDE SEQUENCE</scope>
</reference>
<feature type="domain" description="Peptidase C1A papain C-terminal" evidence="2">
    <location>
        <begin position="91"/>
        <end position="305"/>
    </location>
</feature>
<dbReference type="Gene3D" id="1.10.287.2250">
    <property type="match status" value="1"/>
</dbReference>
<accession>A0ABN9LKP2</accession>
<dbReference type="InterPro" id="IPR038765">
    <property type="entry name" value="Papain-like_cys_pep_sf"/>
</dbReference>
<protein>
    <submittedName>
        <fullName evidence="4">Uncharacterized protein</fullName>
    </submittedName>
</protein>
<feature type="domain" description="Cathepsin propeptide inhibitor" evidence="3">
    <location>
        <begin position="7"/>
        <end position="62"/>
    </location>
</feature>